<evidence type="ECO:0000256" key="5">
    <source>
        <dbReference type="RuleBase" id="RU000383"/>
    </source>
</evidence>
<keyword evidence="2" id="KW-0132">Cell division</keyword>
<dbReference type="Proteomes" id="UP001356427">
    <property type="component" value="Unassembled WGS sequence"/>
</dbReference>
<proteinExistence type="inferred from homology"/>
<dbReference type="SUPFAM" id="SSF47954">
    <property type="entry name" value="Cyclin-like"/>
    <property type="match status" value="2"/>
</dbReference>
<name>A0AAN8QJP9_9TELE</name>
<feature type="domain" description="Cyclin C-terminal" evidence="7">
    <location>
        <begin position="304"/>
        <end position="421"/>
    </location>
</feature>
<dbReference type="InterPro" id="IPR039361">
    <property type="entry name" value="Cyclin"/>
</dbReference>
<dbReference type="SMART" id="SM01332">
    <property type="entry name" value="Cyclin_C"/>
    <property type="match status" value="1"/>
</dbReference>
<keyword evidence="9" id="KW-1185">Reference proteome</keyword>
<accession>A0AAN8QJP9</accession>
<gene>
    <name evidence="8" type="ORF">J4Q44_G00245600</name>
</gene>
<evidence type="ECO:0000256" key="1">
    <source>
        <dbReference type="ARBA" id="ARBA00006955"/>
    </source>
</evidence>
<dbReference type="InterPro" id="IPR048258">
    <property type="entry name" value="Cyclins_cyclin-box"/>
</dbReference>
<dbReference type="InterPro" id="IPR013763">
    <property type="entry name" value="Cyclin-like_dom"/>
</dbReference>
<keyword evidence="3 5" id="KW-0195">Cyclin</keyword>
<dbReference type="PROSITE" id="PS00292">
    <property type="entry name" value="CYCLINS"/>
    <property type="match status" value="1"/>
</dbReference>
<evidence type="ECO:0008006" key="10">
    <source>
        <dbReference type="Google" id="ProtNLM"/>
    </source>
</evidence>
<comment type="similarity">
    <text evidence="1">Belongs to the cyclin family. Cyclin AB subfamily.</text>
</comment>
<dbReference type="AlphaFoldDB" id="A0AAN8QJP9"/>
<dbReference type="InterPro" id="IPR036915">
    <property type="entry name" value="Cyclin-like_sf"/>
</dbReference>
<dbReference type="SMART" id="SM00385">
    <property type="entry name" value="CYCLIN"/>
    <property type="match status" value="2"/>
</dbReference>
<dbReference type="FunFam" id="1.10.472.10:FF:000001">
    <property type="entry name" value="G2/mitotic-specific cyclin"/>
    <property type="match status" value="1"/>
</dbReference>
<feature type="domain" description="Cyclin-like" evidence="6">
    <location>
        <begin position="211"/>
        <end position="295"/>
    </location>
</feature>
<dbReference type="GO" id="GO:0051301">
    <property type="term" value="P:cell division"/>
    <property type="evidence" value="ECO:0007669"/>
    <property type="project" value="UniProtKB-KW"/>
</dbReference>
<protein>
    <recommendedName>
        <fullName evidence="10">Cyclin A1</fullName>
    </recommendedName>
</protein>
<dbReference type="EMBL" id="JAGTTL010000022">
    <property type="protein sequence ID" value="KAK6305780.1"/>
    <property type="molecule type" value="Genomic_DNA"/>
</dbReference>
<evidence type="ECO:0000256" key="4">
    <source>
        <dbReference type="ARBA" id="ARBA00023306"/>
    </source>
</evidence>
<evidence type="ECO:0000256" key="2">
    <source>
        <dbReference type="ARBA" id="ARBA00022618"/>
    </source>
</evidence>
<dbReference type="Pfam" id="PF02984">
    <property type="entry name" value="Cyclin_C"/>
    <property type="match status" value="1"/>
</dbReference>
<evidence type="ECO:0000256" key="3">
    <source>
        <dbReference type="ARBA" id="ARBA00023127"/>
    </source>
</evidence>
<reference evidence="8 9" key="1">
    <citation type="submission" date="2021-04" db="EMBL/GenBank/DDBJ databases">
        <authorList>
            <person name="De Guttry C."/>
            <person name="Zahm M."/>
            <person name="Klopp C."/>
            <person name="Cabau C."/>
            <person name="Louis A."/>
            <person name="Berthelot C."/>
            <person name="Parey E."/>
            <person name="Roest Crollius H."/>
            <person name="Montfort J."/>
            <person name="Robinson-Rechavi M."/>
            <person name="Bucao C."/>
            <person name="Bouchez O."/>
            <person name="Gislard M."/>
            <person name="Lluch J."/>
            <person name="Milhes M."/>
            <person name="Lampietro C."/>
            <person name="Lopez Roques C."/>
            <person name="Donnadieu C."/>
            <person name="Braasch I."/>
            <person name="Desvignes T."/>
            <person name="Postlethwait J."/>
            <person name="Bobe J."/>
            <person name="Wedekind C."/>
            <person name="Guiguen Y."/>
        </authorList>
    </citation>
    <scope>NUCLEOTIDE SEQUENCE [LARGE SCALE GENOMIC DNA]</scope>
    <source>
        <strain evidence="8">Cs_M1</strain>
        <tissue evidence="8">Blood</tissue>
    </source>
</reference>
<dbReference type="Gene3D" id="1.10.472.10">
    <property type="entry name" value="Cyclin-like"/>
    <property type="match status" value="2"/>
</dbReference>
<dbReference type="InterPro" id="IPR006671">
    <property type="entry name" value="Cyclin_N"/>
</dbReference>
<evidence type="ECO:0000313" key="9">
    <source>
        <dbReference type="Proteomes" id="UP001356427"/>
    </source>
</evidence>
<evidence type="ECO:0000259" key="7">
    <source>
        <dbReference type="SMART" id="SM01332"/>
    </source>
</evidence>
<comment type="caution">
    <text evidence="8">The sequence shown here is derived from an EMBL/GenBank/DDBJ whole genome shotgun (WGS) entry which is preliminary data.</text>
</comment>
<dbReference type="InterPro" id="IPR004367">
    <property type="entry name" value="Cyclin_C-dom"/>
</dbReference>
<evidence type="ECO:0000313" key="8">
    <source>
        <dbReference type="EMBL" id="KAK6305780.1"/>
    </source>
</evidence>
<sequence>MKGRSASAVLHATQLFNCLKMSFSTVARLASRSSQENVLASNRMDSSRMERAKQRTVLGVLTENEQHSRSFGQGVPFSKRGSISDNSHTTLLGCPSSSSVDIYVDEPCEVVIPASGELVAAEPQVVDEEAAAMQHKDFRLFLDLSSGSCMDTSMQSLPDDESLTSQYMCLAEYADDIHKHLRESEIKCRPKPGYMRKQPDITNCMRVILVDWLVEVGQEYKLCGETIHLAVNYMDRFLSCMSVLRGKLQLVGTAAILLAAKYEEIYPPEVDDFVYITDDTYTKKQLLRMEHLLLKVLAFDMTVPTTHQFLRHFLTVQAVCFKTESLALYVAELSMLEVDPFLQYIPSMVAAAAFCLANYTLNRSLWPEALYTFTGYTLAEIAPCLKDLHKMYLSASSRPQQAIREKYKGSKFGNVSLLSPPEALPFY</sequence>
<dbReference type="Pfam" id="PF00134">
    <property type="entry name" value="Cyclin_N"/>
    <property type="match status" value="1"/>
</dbReference>
<organism evidence="8 9">
    <name type="scientific">Coregonus suidteri</name>
    <dbReference type="NCBI Taxonomy" id="861788"/>
    <lineage>
        <taxon>Eukaryota</taxon>
        <taxon>Metazoa</taxon>
        <taxon>Chordata</taxon>
        <taxon>Craniata</taxon>
        <taxon>Vertebrata</taxon>
        <taxon>Euteleostomi</taxon>
        <taxon>Actinopterygii</taxon>
        <taxon>Neopterygii</taxon>
        <taxon>Teleostei</taxon>
        <taxon>Protacanthopterygii</taxon>
        <taxon>Salmoniformes</taxon>
        <taxon>Salmonidae</taxon>
        <taxon>Coregoninae</taxon>
        <taxon>Coregonus</taxon>
    </lineage>
</organism>
<evidence type="ECO:0000259" key="6">
    <source>
        <dbReference type="SMART" id="SM00385"/>
    </source>
</evidence>
<dbReference type="PANTHER" id="PTHR10177">
    <property type="entry name" value="CYCLINS"/>
    <property type="match status" value="1"/>
</dbReference>
<feature type="domain" description="Cyclin-like" evidence="6">
    <location>
        <begin position="308"/>
        <end position="390"/>
    </location>
</feature>
<keyword evidence="4" id="KW-0131">Cell cycle</keyword>